<evidence type="ECO:0000313" key="4">
    <source>
        <dbReference type="Proteomes" id="UP000198341"/>
    </source>
</evidence>
<dbReference type="Gene3D" id="2.70.160.11">
    <property type="entry name" value="Hnrnp arginine n-methyltransferase1"/>
    <property type="match status" value="1"/>
</dbReference>
<dbReference type="AlphaFoldDB" id="K8EIK9"/>
<keyword evidence="4" id="KW-1185">Reference proteome</keyword>
<keyword evidence="1" id="KW-0949">S-adenosyl-L-methionine</keyword>
<dbReference type="InterPro" id="IPR029063">
    <property type="entry name" value="SAM-dependent_MTases_sf"/>
</dbReference>
<dbReference type="OrthoDB" id="546712at2759"/>
<gene>
    <name evidence="3" type="ordered locus">Bathy10g00470</name>
</gene>
<proteinExistence type="predicted"/>
<dbReference type="STRING" id="41875.K8EIK9"/>
<dbReference type="KEGG" id="bpg:Bathy10g00470"/>
<organism evidence="3 4">
    <name type="scientific">Bathycoccus prasinos</name>
    <dbReference type="NCBI Taxonomy" id="41875"/>
    <lineage>
        <taxon>Eukaryota</taxon>
        <taxon>Viridiplantae</taxon>
        <taxon>Chlorophyta</taxon>
        <taxon>Mamiellophyceae</taxon>
        <taxon>Mamiellales</taxon>
        <taxon>Bathycoccaceae</taxon>
        <taxon>Bathycoccus</taxon>
    </lineage>
</organism>
<dbReference type="EMBL" id="FO082269">
    <property type="protein sequence ID" value="CCO18007.1"/>
    <property type="molecule type" value="Genomic_DNA"/>
</dbReference>
<keyword evidence="2" id="KW-0175">Coiled coil</keyword>
<dbReference type="eggNOG" id="KOG1501">
    <property type="taxonomic scope" value="Eukaryota"/>
</dbReference>
<protein>
    <submittedName>
        <fullName evidence="3">Uncharacterized protein</fullName>
    </submittedName>
</protein>
<sequence length="593" mass="67111">MQFCLDKHGEWVAVSASDDENKEEEGGENGGFFGRKNEQHVKKIAKTLADSTTWLDMLNDTKRNAMFQRAIENSMEKITSVKKRNAANGGVVLHVFDVGSGTGLLSLFAARAATGVTVRIYSCEMFLPMFLVGERVVRDNVREKKIPETSSIQMFHTRSEDVDAIAKHELDVLISELLDSALLGEGWLMVLKDVFSRELLRRDHFSIVPSSAKIWVQLLHAEESVLDVDVKKGRAALFGEAITSDGFSRLDVQCHFDSLEKRGRIRAISKHIQVFEIDFTNDKDWGRTEVVRCCCCSSSSSSSSSFRSLGLEINAVAMFWEIDLEGSGAFRLNTFPAQSYRRHWRQVIAPLECPIPLSASEEIPIQVEARIADDCLAFDVKVSGCGDKEKEKKKEMTMKKQKETLIETKQETCREKKIWLHIALANISEFWSSRAPLGDNVCGLNLTKANVLLCAKSVESNSPGYCYQSFKCDLLDELGHRYSTIEEEQTIFLWKSCELFVDDADEKKREEEEKEEEGEEDNKKKLRIDVDAGLEITANHVVFFFSDKSHADEWKTQPVQVARMDQELIGNKFRIIASNLDADEGECIRVLRK</sequence>
<dbReference type="InterPro" id="IPR025799">
    <property type="entry name" value="Arg_MeTrfase"/>
</dbReference>
<evidence type="ECO:0000313" key="3">
    <source>
        <dbReference type="EMBL" id="CCO18007.1"/>
    </source>
</evidence>
<dbReference type="RefSeq" id="XP_007510474.1">
    <property type="nucleotide sequence ID" value="XM_007510412.1"/>
</dbReference>
<dbReference type="PANTHER" id="PTHR11006:SF4">
    <property type="entry name" value="PROTEIN ARGININE N-METHYLTRANSFERASE 7"/>
    <property type="match status" value="1"/>
</dbReference>
<evidence type="ECO:0000256" key="2">
    <source>
        <dbReference type="SAM" id="Coils"/>
    </source>
</evidence>
<name>K8EIK9_9CHLO</name>
<dbReference type="Gene3D" id="3.40.50.150">
    <property type="entry name" value="Vaccinia Virus protein VP39"/>
    <property type="match status" value="1"/>
</dbReference>
<accession>K8EIK9</accession>
<dbReference type="GO" id="GO:0016274">
    <property type="term" value="F:protein-arginine N-methyltransferase activity"/>
    <property type="evidence" value="ECO:0007669"/>
    <property type="project" value="InterPro"/>
</dbReference>
<dbReference type="SUPFAM" id="SSF53335">
    <property type="entry name" value="S-adenosyl-L-methionine-dependent methyltransferases"/>
    <property type="match status" value="1"/>
</dbReference>
<dbReference type="Proteomes" id="UP000198341">
    <property type="component" value="Chromosome 10"/>
</dbReference>
<evidence type="ECO:0000256" key="1">
    <source>
        <dbReference type="ARBA" id="ARBA00022691"/>
    </source>
</evidence>
<dbReference type="PANTHER" id="PTHR11006">
    <property type="entry name" value="PROTEIN ARGININE N-METHYLTRANSFERASE"/>
    <property type="match status" value="1"/>
</dbReference>
<dbReference type="GeneID" id="19013124"/>
<feature type="coiled-coil region" evidence="2">
    <location>
        <begin position="497"/>
        <end position="529"/>
    </location>
</feature>
<reference evidence="3 4" key="1">
    <citation type="submission" date="2011-10" db="EMBL/GenBank/DDBJ databases">
        <authorList>
            <person name="Genoscope - CEA"/>
        </authorList>
    </citation>
    <scope>NUCLEOTIDE SEQUENCE [LARGE SCALE GENOMIC DNA]</scope>
    <source>
        <strain evidence="3 4">RCC 1105</strain>
    </source>
</reference>
<dbReference type="GO" id="GO:0042054">
    <property type="term" value="F:histone methyltransferase activity"/>
    <property type="evidence" value="ECO:0007669"/>
    <property type="project" value="TreeGrafter"/>
</dbReference>